<feature type="transmembrane region" description="Helical" evidence="12">
    <location>
        <begin position="402"/>
        <end position="420"/>
    </location>
</feature>
<keyword evidence="4" id="KW-1003">Cell membrane</keyword>
<feature type="transmembrane region" description="Helical" evidence="12">
    <location>
        <begin position="278"/>
        <end position="296"/>
    </location>
</feature>
<comment type="function">
    <text evidence="10">Uptake of alpha-ketoglutarate across the boundary membrane with the concomitant import of a cation (symport system).</text>
</comment>
<keyword evidence="9 12" id="KW-0472">Membrane</keyword>
<protein>
    <recommendedName>
        <fullName evidence="11">Alpha-ketoglutarate permease</fullName>
    </recommendedName>
</protein>
<dbReference type="FunFam" id="1.20.1250.20:FF:000095">
    <property type="entry name" value="Alpha-ketoglutarate permease"/>
    <property type="match status" value="1"/>
</dbReference>
<dbReference type="AlphaFoldDB" id="A0A1L7AHY8"/>
<name>A0A1L7AHY8_9PROT</name>
<evidence type="ECO:0000256" key="9">
    <source>
        <dbReference type="ARBA" id="ARBA00023136"/>
    </source>
</evidence>
<keyword evidence="5" id="KW-0997">Cell inner membrane</keyword>
<dbReference type="InterPro" id="IPR051084">
    <property type="entry name" value="H+-coupled_symporters"/>
</dbReference>
<dbReference type="CDD" id="cd17367">
    <property type="entry name" value="MFS_KgtP"/>
    <property type="match status" value="1"/>
</dbReference>
<organism evidence="14 15">
    <name type="scientific">Roseomonas gilardii</name>
    <dbReference type="NCBI Taxonomy" id="257708"/>
    <lineage>
        <taxon>Bacteria</taxon>
        <taxon>Pseudomonadati</taxon>
        <taxon>Pseudomonadota</taxon>
        <taxon>Alphaproteobacteria</taxon>
        <taxon>Acetobacterales</taxon>
        <taxon>Roseomonadaceae</taxon>
        <taxon>Roseomonas</taxon>
    </lineage>
</organism>
<accession>A0A1L7AHY8</accession>
<evidence type="ECO:0000256" key="2">
    <source>
        <dbReference type="ARBA" id="ARBA00008240"/>
    </source>
</evidence>
<evidence type="ECO:0000256" key="1">
    <source>
        <dbReference type="ARBA" id="ARBA00004429"/>
    </source>
</evidence>
<feature type="transmembrane region" description="Helical" evidence="12">
    <location>
        <begin position="369"/>
        <end position="390"/>
    </location>
</feature>
<dbReference type="RefSeq" id="WP_075799143.1">
    <property type="nucleotide sequence ID" value="NZ_CP015583.1"/>
</dbReference>
<feature type="transmembrane region" description="Helical" evidence="12">
    <location>
        <begin position="91"/>
        <end position="110"/>
    </location>
</feature>
<sequence>MDSGGIVVGEPHEVRKRVMAIVGASSGNLVEWYDFYTYAFTALYFAHAFFPNDNPTVALLQSAAVFAIGFLMRPIGGWLFGRLGDRKGRKFSMLVSVLMMCGGSLMIAILPTYDSIGIAAPLLLLLARMTQGLSVGGEYGTVATYMSEVATSKNRGFYSSFQYVTLIGGQLLAVLVVVILEMLITTDQMRAWGWRIPFVIGAATAVIALYLRRSLHETSTEKTRSAKGAGTLRALLDHPRSFLTVLGLTAGGSLPFYTFTTYMQKYLVNTTGFPVKTVSLVMTAALFLYMCMQPIFGAISDRFGRKNLLLVYAVAGILTTIPLLNALGTASSPAVALGLLLIALAIISCYTAISGVLKAELFPAEVRALGVGLSYAIGNAVFGGSAEYVALSFKNAGVESYFGWYVTFMLVVALISVILMPDMQKKGFMRDELAR</sequence>
<feature type="domain" description="Major facilitator superfamily (MFS) profile" evidence="13">
    <location>
        <begin position="20"/>
        <end position="424"/>
    </location>
</feature>
<dbReference type="InterPro" id="IPR036259">
    <property type="entry name" value="MFS_trans_sf"/>
</dbReference>
<keyword evidence="3" id="KW-0813">Transport</keyword>
<dbReference type="NCBIfam" id="NF007710">
    <property type="entry name" value="PRK10406.1"/>
    <property type="match status" value="1"/>
</dbReference>
<dbReference type="NCBIfam" id="TIGR00883">
    <property type="entry name" value="2A0106"/>
    <property type="match status" value="1"/>
</dbReference>
<comment type="similarity">
    <text evidence="2">Belongs to the major facilitator superfamily. Metabolite:H+ Symporter (MHS) family (TC 2.A.1.6) family.</text>
</comment>
<feature type="transmembrane region" description="Helical" evidence="12">
    <location>
        <begin position="157"/>
        <end position="180"/>
    </location>
</feature>
<dbReference type="InterPro" id="IPR004736">
    <property type="entry name" value="MHS_symport"/>
</dbReference>
<keyword evidence="7" id="KW-0769">Symport</keyword>
<feature type="transmembrane region" description="Helical" evidence="12">
    <location>
        <begin position="58"/>
        <end position="79"/>
    </location>
</feature>
<proteinExistence type="inferred from homology"/>
<dbReference type="KEGG" id="rgi:RGI145_15925"/>
<evidence type="ECO:0000259" key="13">
    <source>
        <dbReference type="PROSITE" id="PS50850"/>
    </source>
</evidence>
<dbReference type="Gene3D" id="1.20.1250.20">
    <property type="entry name" value="MFS general substrate transporter like domains"/>
    <property type="match status" value="2"/>
</dbReference>
<dbReference type="EMBL" id="CP015583">
    <property type="protein sequence ID" value="APT58375.1"/>
    <property type="molecule type" value="Genomic_DNA"/>
</dbReference>
<reference evidence="14 15" key="1">
    <citation type="submission" date="2016-05" db="EMBL/GenBank/DDBJ databases">
        <title>Complete Genome and Methylome Analysis of Psychrotrophic Bacterial Isolates from Antarctic Lake Untersee.</title>
        <authorList>
            <person name="Fomenkov A."/>
            <person name="Akimov V.N."/>
            <person name="Vasilyeva L.V."/>
            <person name="Andersen D."/>
            <person name="Vincze T."/>
            <person name="Roberts R.J."/>
        </authorList>
    </citation>
    <scope>NUCLEOTIDE SEQUENCE [LARGE SCALE GENOMIC DNA]</scope>
    <source>
        <strain evidence="14 15">U14-5</strain>
    </source>
</reference>
<dbReference type="Pfam" id="PF07690">
    <property type="entry name" value="MFS_1"/>
    <property type="match status" value="1"/>
</dbReference>
<dbReference type="Pfam" id="PF00083">
    <property type="entry name" value="Sugar_tr"/>
    <property type="match status" value="1"/>
</dbReference>
<dbReference type="GO" id="GO:0015293">
    <property type="term" value="F:symporter activity"/>
    <property type="evidence" value="ECO:0007669"/>
    <property type="project" value="UniProtKB-KW"/>
</dbReference>
<feature type="transmembrane region" description="Helical" evidence="12">
    <location>
        <begin position="192"/>
        <end position="211"/>
    </location>
</feature>
<comment type="subcellular location">
    <subcellularLocation>
        <location evidence="1">Cell inner membrane</location>
        <topology evidence="1">Multi-pass membrane protein</topology>
    </subcellularLocation>
</comment>
<evidence type="ECO:0000256" key="11">
    <source>
        <dbReference type="ARBA" id="ARBA00069296"/>
    </source>
</evidence>
<dbReference type="PANTHER" id="PTHR43528:SF1">
    <property type="entry name" value="ALPHA-KETOGLUTARATE PERMEASE"/>
    <property type="match status" value="1"/>
</dbReference>
<evidence type="ECO:0000313" key="15">
    <source>
        <dbReference type="Proteomes" id="UP000185494"/>
    </source>
</evidence>
<dbReference type="STRING" id="257708.RGI145_15925"/>
<evidence type="ECO:0000256" key="4">
    <source>
        <dbReference type="ARBA" id="ARBA00022475"/>
    </source>
</evidence>
<dbReference type="InterPro" id="IPR020846">
    <property type="entry name" value="MFS_dom"/>
</dbReference>
<evidence type="ECO:0000313" key="14">
    <source>
        <dbReference type="EMBL" id="APT58375.1"/>
    </source>
</evidence>
<feature type="transmembrane region" description="Helical" evidence="12">
    <location>
        <begin position="241"/>
        <end position="258"/>
    </location>
</feature>
<evidence type="ECO:0000256" key="8">
    <source>
        <dbReference type="ARBA" id="ARBA00022989"/>
    </source>
</evidence>
<dbReference type="InterPro" id="IPR005828">
    <property type="entry name" value="MFS_sugar_transport-like"/>
</dbReference>
<dbReference type="PANTHER" id="PTHR43528">
    <property type="entry name" value="ALPHA-KETOGLUTARATE PERMEASE"/>
    <property type="match status" value="1"/>
</dbReference>
<evidence type="ECO:0000256" key="3">
    <source>
        <dbReference type="ARBA" id="ARBA00022448"/>
    </source>
</evidence>
<dbReference type="Proteomes" id="UP000185494">
    <property type="component" value="Chromosome 1"/>
</dbReference>
<keyword evidence="8 12" id="KW-1133">Transmembrane helix</keyword>
<evidence type="ECO:0000256" key="5">
    <source>
        <dbReference type="ARBA" id="ARBA00022519"/>
    </source>
</evidence>
<evidence type="ECO:0000256" key="6">
    <source>
        <dbReference type="ARBA" id="ARBA00022692"/>
    </source>
</evidence>
<evidence type="ECO:0000256" key="12">
    <source>
        <dbReference type="SAM" id="Phobius"/>
    </source>
</evidence>
<keyword evidence="6 12" id="KW-0812">Transmembrane</keyword>
<feature type="transmembrane region" description="Helical" evidence="12">
    <location>
        <begin position="334"/>
        <end position="357"/>
    </location>
</feature>
<dbReference type="InterPro" id="IPR011701">
    <property type="entry name" value="MFS"/>
</dbReference>
<evidence type="ECO:0000256" key="10">
    <source>
        <dbReference type="ARBA" id="ARBA00058957"/>
    </source>
</evidence>
<dbReference type="eggNOG" id="COG0477">
    <property type="taxonomic scope" value="Bacteria"/>
</dbReference>
<gene>
    <name evidence="14" type="ORF">RGI145_15925</name>
</gene>
<dbReference type="PROSITE" id="PS50850">
    <property type="entry name" value="MFS"/>
    <property type="match status" value="1"/>
</dbReference>
<dbReference type="GO" id="GO:0005886">
    <property type="term" value="C:plasma membrane"/>
    <property type="evidence" value="ECO:0007669"/>
    <property type="project" value="UniProtKB-SubCell"/>
</dbReference>
<evidence type="ECO:0000256" key="7">
    <source>
        <dbReference type="ARBA" id="ARBA00022847"/>
    </source>
</evidence>
<dbReference type="SUPFAM" id="SSF103473">
    <property type="entry name" value="MFS general substrate transporter"/>
    <property type="match status" value="1"/>
</dbReference>
<feature type="transmembrane region" description="Helical" evidence="12">
    <location>
        <begin position="308"/>
        <end position="328"/>
    </location>
</feature>
<feature type="transmembrane region" description="Helical" evidence="12">
    <location>
        <begin position="116"/>
        <end position="136"/>
    </location>
</feature>